<evidence type="ECO:0000256" key="2">
    <source>
        <dbReference type="ARBA" id="ARBA00006948"/>
    </source>
</evidence>
<feature type="transmembrane region" description="Helical" evidence="6">
    <location>
        <begin position="90"/>
        <end position="114"/>
    </location>
</feature>
<feature type="transmembrane region" description="Helical" evidence="6">
    <location>
        <begin position="222"/>
        <end position="243"/>
    </location>
</feature>
<gene>
    <name evidence="8" type="primary">LOC116559949</name>
</gene>
<evidence type="ECO:0000256" key="5">
    <source>
        <dbReference type="ARBA" id="ARBA00023136"/>
    </source>
</evidence>
<dbReference type="PANTHER" id="PTHR46441:SF2">
    <property type="entry name" value="TRANSMEMBRANE EPIDIDYMAL PROTEIN 1"/>
    <property type="match status" value="1"/>
</dbReference>
<organism evidence="7 8">
    <name type="scientific">Sapajus apella</name>
    <name type="common">Brown-capped capuchin</name>
    <name type="synonym">Cebus apella</name>
    <dbReference type="NCBI Taxonomy" id="9515"/>
    <lineage>
        <taxon>Eukaryota</taxon>
        <taxon>Metazoa</taxon>
        <taxon>Chordata</taxon>
        <taxon>Craniata</taxon>
        <taxon>Vertebrata</taxon>
        <taxon>Euteleostomi</taxon>
        <taxon>Mammalia</taxon>
        <taxon>Eutheria</taxon>
        <taxon>Euarchontoglires</taxon>
        <taxon>Primates</taxon>
        <taxon>Haplorrhini</taxon>
        <taxon>Platyrrhini</taxon>
        <taxon>Cebidae</taxon>
        <taxon>Cebinae</taxon>
        <taxon>Sapajus</taxon>
    </lineage>
</organism>
<dbReference type="GO" id="GO:0016020">
    <property type="term" value="C:membrane"/>
    <property type="evidence" value="ECO:0007669"/>
    <property type="project" value="UniProtKB-SubCell"/>
</dbReference>
<protein>
    <submittedName>
        <fullName evidence="8">Transmembrane epididymal protein 1-like</fullName>
    </submittedName>
</protein>
<feature type="transmembrane region" description="Helical" evidence="6">
    <location>
        <begin position="159"/>
        <end position="179"/>
    </location>
</feature>
<dbReference type="Pfam" id="PF04819">
    <property type="entry name" value="DUF716"/>
    <property type="match status" value="1"/>
</dbReference>
<dbReference type="AlphaFoldDB" id="A0A6J3IY31"/>
<evidence type="ECO:0000313" key="8">
    <source>
        <dbReference type="RefSeq" id="XP_032147005.1"/>
    </source>
</evidence>
<keyword evidence="3 6" id="KW-0812">Transmembrane</keyword>
<evidence type="ECO:0000256" key="3">
    <source>
        <dbReference type="ARBA" id="ARBA00022692"/>
    </source>
</evidence>
<comment type="similarity">
    <text evidence="2">Belongs to the TMEM45 family.</text>
</comment>
<evidence type="ECO:0000313" key="7">
    <source>
        <dbReference type="Proteomes" id="UP000504640"/>
    </source>
</evidence>
<accession>A0A6J3IY31</accession>
<keyword evidence="5 6" id="KW-0472">Membrane</keyword>
<keyword evidence="7" id="KW-1185">Reference proteome</keyword>
<feature type="transmembrane region" description="Helical" evidence="6">
    <location>
        <begin position="44"/>
        <end position="69"/>
    </location>
</feature>
<dbReference type="GeneID" id="116559949"/>
<comment type="subcellular location">
    <subcellularLocation>
        <location evidence="1">Membrane</location>
        <topology evidence="1">Multi-pass membrane protein</topology>
    </subcellularLocation>
</comment>
<feature type="transmembrane region" description="Helical" evidence="6">
    <location>
        <begin position="255"/>
        <end position="279"/>
    </location>
</feature>
<name>A0A6J3IY31_SAPAP</name>
<evidence type="ECO:0000256" key="4">
    <source>
        <dbReference type="ARBA" id="ARBA00022989"/>
    </source>
</evidence>
<reference evidence="8" key="1">
    <citation type="submission" date="2025-08" db="UniProtKB">
        <authorList>
            <consortium name="RefSeq"/>
        </authorList>
    </citation>
    <scope>IDENTIFICATION</scope>
    <source>
        <tissue evidence="8">Blood</tissue>
    </source>
</reference>
<proteinExistence type="inferred from homology"/>
<sequence>MGITRTTSGAVKGSPESPFTNFAFRVGQINSSMGNFFGHVYPGLFLFLHGLYQAVVISKAIISSDSLLYPSSPPRNKGRCARLRKISYGGLLKMVAGCFLTVYEVICIEGGLILMNRELPPRFMYPKEWQHLTMFILLTLNGCVDFVSKNVLPQRCVGLEKGTLVLIIYELLLLMVSHVKDSEGVELHVHSLLILVVFLLLLVFTAELWAPNMCHLQLMETFLILMMGSWLMQAGFILYRPVSGYPWEDDDISDIMFVTTFFCWHVMIDASCLLGIYGFSSFWHRCYAPSLKLTGPKEAPCYASPPGPLYKLLQEVEQSEKEDQVLLFSKSSPETESIVAGTSSTLPSSCGLLSHEHGTLLGEGNGLEG</sequence>
<evidence type="ECO:0000256" key="6">
    <source>
        <dbReference type="SAM" id="Phobius"/>
    </source>
</evidence>
<keyword evidence="4 6" id="KW-1133">Transmembrane helix</keyword>
<dbReference type="Proteomes" id="UP000504640">
    <property type="component" value="Unplaced"/>
</dbReference>
<evidence type="ECO:0000256" key="1">
    <source>
        <dbReference type="ARBA" id="ARBA00004141"/>
    </source>
</evidence>
<dbReference type="PANTHER" id="PTHR46441">
    <property type="entry name" value="TRANSMEMBRANE EPIDIDYMAL FAMILY MEMBER 3"/>
    <property type="match status" value="1"/>
</dbReference>
<dbReference type="InterPro" id="IPR006904">
    <property type="entry name" value="DUF716"/>
</dbReference>
<feature type="transmembrane region" description="Helical" evidence="6">
    <location>
        <begin position="191"/>
        <end position="210"/>
    </location>
</feature>
<dbReference type="RefSeq" id="XP_032147005.1">
    <property type="nucleotide sequence ID" value="XM_032291114.1"/>
</dbReference>